<dbReference type="InterPro" id="IPR008949">
    <property type="entry name" value="Isoprenoid_synthase_dom_sf"/>
</dbReference>
<dbReference type="GO" id="GO:0051996">
    <property type="term" value="F:squalene synthase [NAD(P)H] activity"/>
    <property type="evidence" value="ECO:0007669"/>
    <property type="project" value="InterPro"/>
</dbReference>
<dbReference type="Proteomes" id="UP000220922">
    <property type="component" value="Unassembled WGS sequence"/>
</dbReference>
<keyword evidence="4" id="KW-1185">Reference proteome</keyword>
<dbReference type="SFLD" id="SFLDG01018">
    <property type="entry name" value="Squalene/Phytoene_Synthase_Lik"/>
    <property type="match status" value="1"/>
</dbReference>
<evidence type="ECO:0000256" key="2">
    <source>
        <dbReference type="ARBA" id="ARBA00022679"/>
    </source>
</evidence>
<dbReference type="GO" id="GO:0016117">
    <property type="term" value="P:carotenoid biosynthetic process"/>
    <property type="evidence" value="ECO:0007669"/>
    <property type="project" value="UniProtKB-ARBA"/>
</dbReference>
<dbReference type="InterPro" id="IPR033904">
    <property type="entry name" value="Trans_IPPS_HH"/>
</dbReference>
<organism evidence="3 4">
    <name type="scientific">Candidatus Chloroploca asiatica</name>
    <dbReference type="NCBI Taxonomy" id="1506545"/>
    <lineage>
        <taxon>Bacteria</taxon>
        <taxon>Bacillati</taxon>
        <taxon>Chloroflexota</taxon>
        <taxon>Chloroflexia</taxon>
        <taxon>Chloroflexales</taxon>
        <taxon>Chloroflexineae</taxon>
        <taxon>Oscillochloridaceae</taxon>
        <taxon>Candidatus Chloroploca</taxon>
    </lineage>
</organism>
<protein>
    <submittedName>
        <fullName evidence="3">Squalene synthase</fullName>
    </submittedName>
</protein>
<reference evidence="3 4" key="1">
    <citation type="submission" date="2016-05" db="EMBL/GenBank/DDBJ databases">
        <authorList>
            <person name="Lavstsen T."/>
            <person name="Jespersen J.S."/>
        </authorList>
    </citation>
    <scope>NUCLEOTIDE SEQUENCE [LARGE SCALE GENOMIC DNA]</scope>
    <source>
        <strain evidence="3 4">B7-9</strain>
    </source>
</reference>
<comment type="pathway">
    <text evidence="1">Carotenoid biosynthesis.</text>
</comment>
<dbReference type="CDD" id="cd00683">
    <property type="entry name" value="Trans_IPPS_HH"/>
    <property type="match status" value="1"/>
</dbReference>
<dbReference type="RefSeq" id="WP_245860603.1">
    <property type="nucleotide sequence ID" value="NZ_LYXE01000127.1"/>
</dbReference>
<name>A0A2H3KIH2_9CHLR</name>
<dbReference type="InterPro" id="IPR044843">
    <property type="entry name" value="Trans_IPPS_bact-type"/>
</dbReference>
<dbReference type="GO" id="GO:0004311">
    <property type="term" value="F:geranylgeranyl diphosphate synthase activity"/>
    <property type="evidence" value="ECO:0007669"/>
    <property type="project" value="InterPro"/>
</dbReference>
<evidence type="ECO:0000313" key="3">
    <source>
        <dbReference type="EMBL" id="PDV97649.1"/>
    </source>
</evidence>
<dbReference type="InterPro" id="IPR002060">
    <property type="entry name" value="Squ/phyt_synthse"/>
</dbReference>
<dbReference type="PROSITE" id="PS01045">
    <property type="entry name" value="SQUALEN_PHYTOEN_SYN_2"/>
    <property type="match status" value="1"/>
</dbReference>
<evidence type="ECO:0000313" key="4">
    <source>
        <dbReference type="Proteomes" id="UP000220922"/>
    </source>
</evidence>
<dbReference type="Pfam" id="PF00494">
    <property type="entry name" value="SQS_PSY"/>
    <property type="match status" value="1"/>
</dbReference>
<keyword evidence="2" id="KW-0808">Transferase</keyword>
<sequence>MSLNSVPSLALHATGTRRAQPLPAEEQLALLFHLTDLAPQVGSDEWPPHPPDATAAAYLECERIIRQHSKSFYFSSQFLAPDVRKAVRALYAFCRMTDDTVDMATSDPARALAAWVQQVRAPRPVPDNPVLVAWYDTRVRYQLAPQLVDELLAGVAMDLTINRYETFADLWLYCYRVASVVGLLVMGITGHAPGAEPYAIKLGVALQMTNILRDVGEDARRGRVYLPQEDLERFGLTADDILAGVYDRRFRDLMRFEIDRAHRLYEESWPGIALLPPESRFAVAAASRVYQGILDKIVLNHYDAHTRRAYLKLHEKLVRMPRIWWGVRRFK</sequence>
<dbReference type="SFLD" id="SFLDG01212">
    <property type="entry name" value="Phytoene_synthase_like"/>
    <property type="match status" value="1"/>
</dbReference>
<dbReference type="SUPFAM" id="SSF48576">
    <property type="entry name" value="Terpenoid synthases"/>
    <property type="match status" value="1"/>
</dbReference>
<dbReference type="EMBL" id="LYXE01000127">
    <property type="protein sequence ID" value="PDV97649.1"/>
    <property type="molecule type" value="Genomic_DNA"/>
</dbReference>
<dbReference type="InterPro" id="IPR019845">
    <property type="entry name" value="Squalene/phytoene_synthase_CS"/>
</dbReference>
<comment type="caution">
    <text evidence="3">The sequence shown here is derived from an EMBL/GenBank/DDBJ whole genome shotgun (WGS) entry which is preliminary data.</text>
</comment>
<dbReference type="PANTHER" id="PTHR31480">
    <property type="entry name" value="BIFUNCTIONAL LYCOPENE CYCLASE/PHYTOENE SYNTHASE"/>
    <property type="match status" value="1"/>
</dbReference>
<gene>
    <name evidence="3" type="ORF">A9Q02_04125</name>
</gene>
<proteinExistence type="predicted"/>
<dbReference type="AlphaFoldDB" id="A0A2H3KIH2"/>
<accession>A0A2H3KIH2</accession>
<dbReference type="Gene3D" id="1.10.600.10">
    <property type="entry name" value="Farnesyl Diphosphate Synthase"/>
    <property type="match status" value="1"/>
</dbReference>
<dbReference type="SFLD" id="SFLDS00005">
    <property type="entry name" value="Isoprenoid_Synthase_Type_I"/>
    <property type="match status" value="1"/>
</dbReference>
<evidence type="ECO:0000256" key="1">
    <source>
        <dbReference type="ARBA" id="ARBA00004829"/>
    </source>
</evidence>